<sequence length="65" mass="7660">MSKKEKKWRLFYKVMMSLIYAVILPLSAILYLIDEATPPWGIIIVAIALPFMRKNHINQIRQRGM</sequence>
<dbReference type="RefSeq" id="WP_230500199.1">
    <property type="nucleotide sequence ID" value="NZ_CAKJTJ010000004.1"/>
</dbReference>
<reference evidence="2 3" key="1">
    <citation type="submission" date="2021-10" db="EMBL/GenBank/DDBJ databases">
        <authorList>
            <person name="Criscuolo A."/>
        </authorList>
    </citation>
    <scope>NUCLEOTIDE SEQUENCE [LARGE SCALE GENOMIC DNA]</scope>
    <source>
        <strain evidence="3">CIP 111883</strain>
    </source>
</reference>
<gene>
    <name evidence="2" type="ORF">BACCIP111883_01033</name>
</gene>
<dbReference type="Proteomes" id="UP000789833">
    <property type="component" value="Unassembled WGS sequence"/>
</dbReference>
<name>A0ABM8YK82_9BACI</name>
<accession>A0ABM8YK82</accession>
<evidence type="ECO:0000313" key="3">
    <source>
        <dbReference type="Proteomes" id="UP000789833"/>
    </source>
</evidence>
<keyword evidence="1" id="KW-0472">Membrane</keyword>
<organism evidence="2 3">
    <name type="scientific">Sutcliffiella rhizosphaerae</name>
    <dbReference type="NCBI Taxonomy" id="2880967"/>
    <lineage>
        <taxon>Bacteria</taxon>
        <taxon>Bacillati</taxon>
        <taxon>Bacillota</taxon>
        <taxon>Bacilli</taxon>
        <taxon>Bacillales</taxon>
        <taxon>Bacillaceae</taxon>
        <taxon>Sutcliffiella</taxon>
    </lineage>
</organism>
<evidence type="ECO:0000313" key="2">
    <source>
        <dbReference type="EMBL" id="CAG9620265.1"/>
    </source>
</evidence>
<feature type="transmembrane region" description="Helical" evidence="1">
    <location>
        <begin position="12"/>
        <end position="33"/>
    </location>
</feature>
<proteinExistence type="predicted"/>
<keyword evidence="1" id="KW-1133">Transmembrane helix</keyword>
<feature type="transmembrane region" description="Helical" evidence="1">
    <location>
        <begin position="39"/>
        <end position="55"/>
    </location>
</feature>
<keyword evidence="1" id="KW-0812">Transmembrane</keyword>
<evidence type="ECO:0000256" key="1">
    <source>
        <dbReference type="SAM" id="Phobius"/>
    </source>
</evidence>
<dbReference type="EMBL" id="CAKJTJ010000004">
    <property type="protein sequence ID" value="CAG9620265.1"/>
    <property type="molecule type" value="Genomic_DNA"/>
</dbReference>
<comment type="caution">
    <text evidence="2">The sequence shown here is derived from an EMBL/GenBank/DDBJ whole genome shotgun (WGS) entry which is preliminary data.</text>
</comment>
<protein>
    <submittedName>
        <fullName evidence="2">Uncharacterized protein</fullName>
    </submittedName>
</protein>
<keyword evidence="3" id="KW-1185">Reference proteome</keyword>